<accession>A0ACB8FSV9</accession>
<organism evidence="1 2">
    <name type="scientific">Sphaerodactylus townsendi</name>
    <dbReference type="NCBI Taxonomy" id="933632"/>
    <lineage>
        <taxon>Eukaryota</taxon>
        <taxon>Metazoa</taxon>
        <taxon>Chordata</taxon>
        <taxon>Craniata</taxon>
        <taxon>Vertebrata</taxon>
        <taxon>Euteleostomi</taxon>
        <taxon>Lepidosauria</taxon>
        <taxon>Squamata</taxon>
        <taxon>Bifurcata</taxon>
        <taxon>Gekkota</taxon>
        <taxon>Sphaerodactylidae</taxon>
        <taxon>Sphaerodactylus</taxon>
    </lineage>
</organism>
<sequence length="431" mass="47948">MNCDRVFNVFCLYGNVEKVKFMKSKPGAAMVEMADGYAVDRAITHLNNNFMFEQKLNVCVSKQQAIMPGQSYGLEDGSCSYKDFSGSRNNRFSTPEQAAKNRIQHPSNVLHFFNAPLEVTEDNFYEICDELGVKRPASVKVFSGKSERSSSGLLEWETKGDALETLAFLNHYQMKNPNGPYPYTLKLCFSTAQHASLSSRLMSAQPEKQDALGSYETLKVERVREKVLHVEINRPEKRNAMNSAFWREMVECFNKISQDSECHAVVISGAGKMFTAGIDLMEMGSVFVMMEGDDTARKAWNVRKKIREYQETFTVLEKCPKPVIVAVHGACIGGGVNLIAACDIRYCTQDAWFQVKEVDIGLAADVGALQRLPHIIGNRSLVNELAFTARKLMAPEAESCGLVGYVCPSCASACFLKGVPLLRPLCRSRGS</sequence>
<dbReference type="EMBL" id="CM037619">
    <property type="protein sequence ID" value="KAH8008452.1"/>
    <property type="molecule type" value="Genomic_DNA"/>
</dbReference>
<reference evidence="1" key="1">
    <citation type="submission" date="2021-08" db="EMBL/GenBank/DDBJ databases">
        <title>The first chromosome-level gecko genome reveals the dynamic sex chromosomes of Neotropical dwarf geckos (Sphaerodactylidae: Sphaerodactylus).</title>
        <authorList>
            <person name="Pinto B.J."/>
            <person name="Keating S.E."/>
            <person name="Gamble T."/>
        </authorList>
    </citation>
    <scope>NUCLEOTIDE SEQUENCE</scope>
    <source>
        <strain evidence="1">TG3544</strain>
    </source>
</reference>
<name>A0ACB8FSV9_9SAUR</name>
<dbReference type="Proteomes" id="UP000827872">
    <property type="component" value="Linkage Group LG06"/>
</dbReference>
<keyword evidence="2" id="KW-1185">Reference proteome</keyword>
<comment type="caution">
    <text evidence="1">The sequence shown here is derived from an EMBL/GenBank/DDBJ whole genome shotgun (WGS) entry which is preliminary data.</text>
</comment>
<evidence type="ECO:0000313" key="2">
    <source>
        <dbReference type="Proteomes" id="UP000827872"/>
    </source>
</evidence>
<protein>
    <submittedName>
        <fullName evidence="1">Uncharacterized protein</fullName>
    </submittedName>
</protein>
<proteinExistence type="predicted"/>
<gene>
    <name evidence="1" type="ORF">K3G42_029669</name>
</gene>
<evidence type="ECO:0000313" key="1">
    <source>
        <dbReference type="EMBL" id="KAH8008452.1"/>
    </source>
</evidence>